<dbReference type="AlphaFoldDB" id="A0A813XI50"/>
<dbReference type="Proteomes" id="UP000663879">
    <property type="component" value="Unassembled WGS sequence"/>
</dbReference>
<organism evidence="2 3">
    <name type="scientific">Brachionus calyciflorus</name>
    <dbReference type="NCBI Taxonomy" id="104777"/>
    <lineage>
        <taxon>Eukaryota</taxon>
        <taxon>Metazoa</taxon>
        <taxon>Spiralia</taxon>
        <taxon>Gnathifera</taxon>
        <taxon>Rotifera</taxon>
        <taxon>Eurotatoria</taxon>
        <taxon>Monogononta</taxon>
        <taxon>Pseudotrocha</taxon>
        <taxon>Ploima</taxon>
        <taxon>Brachionidae</taxon>
        <taxon>Brachionus</taxon>
    </lineage>
</organism>
<keyword evidence="1" id="KW-0472">Membrane</keyword>
<evidence type="ECO:0000313" key="2">
    <source>
        <dbReference type="EMBL" id="CAF0865590.1"/>
    </source>
</evidence>
<name>A0A813XI50_9BILA</name>
<dbReference type="EMBL" id="CAJNOC010001446">
    <property type="protein sequence ID" value="CAF0865590.1"/>
    <property type="molecule type" value="Genomic_DNA"/>
</dbReference>
<evidence type="ECO:0000256" key="1">
    <source>
        <dbReference type="SAM" id="Phobius"/>
    </source>
</evidence>
<reference evidence="2" key="1">
    <citation type="submission" date="2021-02" db="EMBL/GenBank/DDBJ databases">
        <authorList>
            <person name="Nowell W R."/>
        </authorList>
    </citation>
    <scope>NUCLEOTIDE SEQUENCE</scope>
    <source>
        <strain evidence="2">Ploen Becks lab</strain>
    </source>
</reference>
<keyword evidence="3" id="KW-1185">Reference proteome</keyword>
<evidence type="ECO:0000313" key="3">
    <source>
        <dbReference type="Proteomes" id="UP000663879"/>
    </source>
</evidence>
<sequence>MKAQLLTELPYHRIEHPRKPNKYLQFFGSYIALPLMTIVLVLSLLILFLLVKTYFSNSYIYAIQENVNLKNNNNLNIGDLVDNRYDHFLKQKNENTKKKLEILDRLFIQS</sequence>
<proteinExistence type="predicted"/>
<keyword evidence="1" id="KW-0812">Transmembrane</keyword>
<feature type="transmembrane region" description="Helical" evidence="1">
    <location>
        <begin position="27"/>
        <end position="51"/>
    </location>
</feature>
<keyword evidence="1" id="KW-1133">Transmembrane helix</keyword>
<accession>A0A813XI50</accession>
<comment type="caution">
    <text evidence="2">The sequence shown here is derived from an EMBL/GenBank/DDBJ whole genome shotgun (WGS) entry which is preliminary data.</text>
</comment>
<dbReference type="OrthoDB" id="10485062at2759"/>
<gene>
    <name evidence="2" type="ORF">OXX778_LOCUS9663</name>
</gene>
<protein>
    <submittedName>
        <fullName evidence="2">Uncharacterized protein</fullName>
    </submittedName>
</protein>